<organism evidence="3 4">
    <name type="scientific">Diploptera punctata</name>
    <name type="common">Pacific beetle cockroach</name>
    <dbReference type="NCBI Taxonomy" id="6984"/>
    <lineage>
        <taxon>Eukaryota</taxon>
        <taxon>Metazoa</taxon>
        <taxon>Ecdysozoa</taxon>
        <taxon>Arthropoda</taxon>
        <taxon>Hexapoda</taxon>
        <taxon>Insecta</taxon>
        <taxon>Pterygota</taxon>
        <taxon>Neoptera</taxon>
        <taxon>Polyneoptera</taxon>
        <taxon>Dictyoptera</taxon>
        <taxon>Blattodea</taxon>
        <taxon>Blaberoidea</taxon>
        <taxon>Blaberidae</taxon>
        <taxon>Diplopterinae</taxon>
        <taxon>Diploptera</taxon>
    </lineage>
</organism>
<dbReference type="InterPro" id="IPR036188">
    <property type="entry name" value="FAD/NAD-bd_sf"/>
</dbReference>
<keyword evidence="4" id="KW-1185">Reference proteome</keyword>
<dbReference type="PANTHER" id="PTHR11552">
    <property type="entry name" value="GLUCOSE-METHANOL-CHOLINE GMC OXIDOREDUCTASE"/>
    <property type="match status" value="1"/>
</dbReference>
<dbReference type="InterPro" id="IPR012132">
    <property type="entry name" value="GMC_OxRdtase"/>
</dbReference>
<name>A0AAD7Z912_DIPPU</name>
<protein>
    <recommendedName>
        <fullName evidence="2">Glucose-methanol-choline oxidoreductase N-terminal domain-containing protein</fullName>
    </recommendedName>
</protein>
<reference evidence="3" key="1">
    <citation type="journal article" date="2023" name="IScience">
        <title>Live-bearing cockroach genome reveals convergent evolutionary mechanisms linked to viviparity in insects and beyond.</title>
        <authorList>
            <person name="Fouks B."/>
            <person name="Harrison M.C."/>
            <person name="Mikhailova A.A."/>
            <person name="Marchal E."/>
            <person name="English S."/>
            <person name="Carruthers M."/>
            <person name="Jennings E.C."/>
            <person name="Chiamaka E.L."/>
            <person name="Frigard R.A."/>
            <person name="Pippel M."/>
            <person name="Attardo G.M."/>
            <person name="Benoit J.B."/>
            <person name="Bornberg-Bauer E."/>
            <person name="Tobe S.S."/>
        </authorList>
    </citation>
    <scope>NUCLEOTIDE SEQUENCE</scope>
    <source>
        <strain evidence="3">Stay&amp;Tobe</strain>
    </source>
</reference>
<dbReference type="Pfam" id="PF00732">
    <property type="entry name" value="GMC_oxred_N"/>
    <property type="match status" value="1"/>
</dbReference>
<dbReference type="EMBL" id="JASPKZ010009805">
    <property type="protein sequence ID" value="KAJ9576183.1"/>
    <property type="molecule type" value="Genomic_DNA"/>
</dbReference>
<reference evidence="3" key="2">
    <citation type="submission" date="2023-05" db="EMBL/GenBank/DDBJ databases">
        <authorList>
            <person name="Fouks B."/>
        </authorList>
    </citation>
    <scope>NUCLEOTIDE SEQUENCE</scope>
    <source>
        <strain evidence="3">Stay&amp;Tobe</strain>
        <tissue evidence="3">Testes</tissue>
    </source>
</reference>
<dbReference type="Gene3D" id="3.30.560.10">
    <property type="entry name" value="Glucose Oxidase, domain 3"/>
    <property type="match status" value="1"/>
</dbReference>
<dbReference type="SUPFAM" id="SSF51905">
    <property type="entry name" value="FAD/NAD(P)-binding domain"/>
    <property type="match status" value="1"/>
</dbReference>
<feature type="domain" description="Glucose-methanol-choline oxidoreductase N-terminal" evidence="2">
    <location>
        <begin position="3"/>
        <end position="137"/>
    </location>
</feature>
<sequence>DEVDFLLIGAGSAGSVVASRLSEVPEWKVALFEAGGPEPVGAQYPGSYFTYSHPSPRSKINWNFVTEPQQNACLGKPDRKCVWPRGRVMGGTSVLNGMMYIRGNPLDYDYWAAAGNTGWNYSEVFKYFIKIENNTQIGDIYKKEFHGSDGYHNKSV</sequence>
<evidence type="ECO:0000259" key="2">
    <source>
        <dbReference type="Pfam" id="PF00732"/>
    </source>
</evidence>
<dbReference type="InterPro" id="IPR000172">
    <property type="entry name" value="GMC_OxRdtase_N"/>
</dbReference>
<evidence type="ECO:0000256" key="1">
    <source>
        <dbReference type="ARBA" id="ARBA00010790"/>
    </source>
</evidence>
<evidence type="ECO:0000313" key="3">
    <source>
        <dbReference type="EMBL" id="KAJ9576183.1"/>
    </source>
</evidence>
<evidence type="ECO:0000313" key="4">
    <source>
        <dbReference type="Proteomes" id="UP001233999"/>
    </source>
</evidence>
<proteinExistence type="inferred from homology"/>
<dbReference type="Gene3D" id="3.50.50.60">
    <property type="entry name" value="FAD/NAD(P)-binding domain"/>
    <property type="match status" value="1"/>
</dbReference>
<dbReference type="Proteomes" id="UP001233999">
    <property type="component" value="Unassembled WGS sequence"/>
</dbReference>
<dbReference type="AlphaFoldDB" id="A0AAD7Z912"/>
<dbReference type="GO" id="GO:0050660">
    <property type="term" value="F:flavin adenine dinucleotide binding"/>
    <property type="evidence" value="ECO:0007669"/>
    <property type="project" value="InterPro"/>
</dbReference>
<comment type="caution">
    <text evidence="3">The sequence shown here is derived from an EMBL/GenBank/DDBJ whole genome shotgun (WGS) entry which is preliminary data.</text>
</comment>
<accession>A0AAD7Z912</accession>
<feature type="non-terminal residue" evidence="3">
    <location>
        <position position="156"/>
    </location>
</feature>
<dbReference type="GO" id="GO:0016614">
    <property type="term" value="F:oxidoreductase activity, acting on CH-OH group of donors"/>
    <property type="evidence" value="ECO:0007669"/>
    <property type="project" value="InterPro"/>
</dbReference>
<gene>
    <name evidence="3" type="ORF">L9F63_006916</name>
</gene>
<comment type="similarity">
    <text evidence="1">Belongs to the GMC oxidoreductase family.</text>
</comment>
<dbReference type="PANTHER" id="PTHR11552:SF217">
    <property type="entry name" value="GLUCOSE DEHYDROGENASE [FAD, QUINONE]"/>
    <property type="match status" value="1"/>
</dbReference>